<keyword evidence="1" id="KW-0812">Transmembrane</keyword>
<dbReference type="eggNOG" id="COG5279">
    <property type="taxonomic scope" value="Bacteria"/>
</dbReference>
<dbReference type="PANTHER" id="PTHR46333">
    <property type="entry name" value="CYTOKINESIS PROTEIN 3"/>
    <property type="match status" value="1"/>
</dbReference>
<dbReference type="STRING" id="887929.HMP0721_0829"/>
<dbReference type="Proteomes" id="UP000004754">
    <property type="component" value="Unassembled WGS sequence"/>
</dbReference>
<keyword evidence="4" id="KW-1185">Reference proteome</keyword>
<dbReference type="Gene3D" id="3.10.620.30">
    <property type="match status" value="1"/>
</dbReference>
<sequence length="378" mass="42660">MEQKNNQSKKGMRIVIAGMLIVFIVGCFFGGRQWLLPARTRSQTAAKRHALSQSIYTADSQSGYARLTASEQIAYAQFLKAAETHLSSVALSGIRLDVEAVKRVWQAFYQDNPQIFWVSGYRYTYGGANQIVSGVQLVYAYTQQEAQAKQRQIDTGAKRMLAQIPKGADDYHTVLAVHDIIVKDTRYGSGSKDNQNIVSVLVDHESVCAGYSRAMQYLLKKVGIYCTVVDGRVAGRGAHEWNLVKMDGDYYFVDVTWDDPTFEGEAPSDYVDHAFFGITTRALLKNHTIDAPLGEIATCEATRDNYFVREQRDYHAGESGKFLRAVLMARYRGEKIFSARFASADDMQKAVSRLRWLRLPGLRYVKREEMHVLTLLMP</sequence>
<dbReference type="HOGENOM" id="CLU_044957_2_0_9"/>
<name>E6MFR8_9FIRM</name>
<protein>
    <recommendedName>
        <fullName evidence="2">Transglutaminase-like domain-containing protein</fullName>
    </recommendedName>
</protein>
<dbReference type="RefSeq" id="WP_006598253.1">
    <property type="nucleotide sequence ID" value="NZ_GL622359.1"/>
</dbReference>
<dbReference type="InterPro" id="IPR038765">
    <property type="entry name" value="Papain-like_cys_pep_sf"/>
</dbReference>
<feature type="transmembrane region" description="Helical" evidence="1">
    <location>
        <begin position="12"/>
        <end position="31"/>
    </location>
</feature>
<dbReference type="GO" id="GO:0005737">
    <property type="term" value="C:cytoplasm"/>
    <property type="evidence" value="ECO:0007669"/>
    <property type="project" value="TreeGrafter"/>
</dbReference>
<dbReference type="PROSITE" id="PS51257">
    <property type="entry name" value="PROKAR_LIPOPROTEIN"/>
    <property type="match status" value="1"/>
</dbReference>
<dbReference type="Pfam" id="PF01841">
    <property type="entry name" value="Transglut_core"/>
    <property type="match status" value="1"/>
</dbReference>
<evidence type="ECO:0000313" key="3">
    <source>
        <dbReference type="EMBL" id="EFV02063.1"/>
    </source>
</evidence>
<reference evidence="3 4" key="1">
    <citation type="submission" date="2010-12" db="EMBL/GenBank/DDBJ databases">
        <authorList>
            <person name="Muzny D."/>
            <person name="Qin X."/>
            <person name="Deng J."/>
            <person name="Jiang H."/>
            <person name="Liu Y."/>
            <person name="Qu J."/>
            <person name="Song X.-Z."/>
            <person name="Zhang L."/>
            <person name="Thornton R."/>
            <person name="Coyle M."/>
            <person name="Francisco L."/>
            <person name="Jackson L."/>
            <person name="Javaid M."/>
            <person name="Korchina V."/>
            <person name="Kovar C."/>
            <person name="Mata R."/>
            <person name="Mathew T."/>
            <person name="Ngo R."/>
            <person name="Nguyen L."/>
            <person name="Nguyen N."/>
            <person name="Okwuonu G."/>
            <person name="Ongeri F."/>
            <person name="Pham C."/>
            <person name="Simmons D."/>
            <person name="Wilczek-Boney K."/>
            <person name="Hale W."/>
            <person name="Jakkamsetti A."/>
            <person name="Pham P."/>
            <person name="Ruth R."/>
            <person name="San Lucas F."/>
            <person name="Warren J."/>
            <person name="Zhang J."/>
            <person name="Zhao Z."/>
            <person name="Zhou C."/>
            <person name="Zhu D."/>
            <person name="Lee S."/>
            <person name="Bess C."/>
            <person name="Blankenburg K."/>
            <person name="Forbes L."/>
            <person name="Fu Q."/>
            <person name="Gubbala S."/>
            <person name="Hirani K."/>
            <person name="Jayaseelan J.C."/>
            <person name="Lara F."/>
            <person name="Munidasa M."/>
            <person name="Palculict T."/>
            <person name="Patil S."/>
            <person name="Pu L.-L."/>
            <person name="Saada N."/>
            <person name="Tang L."/>
            <person name="Weissenberger G."/>
            <person name="Zhu Y."/>
            <person name="Hemphill L."/>
            <person name="Shang Y."/>
            <person name="Youmans B."/>
            <person name="Ayvaz T."/>
            <person name="Ross M."/>
            <person name="Santibanez J."/>
            <person name="Aqrawi P."/>
            <person name="Gross S."/>
            <person name="Joshi V."/>
            <person name="Fowler G."/>
            <person name="Nazareth L."/>
            <person name="Reid J."/>
            <person name="Worley K."/>
            <person name="Petrosino J."/>
            <person name="Highlander S."/>
            <person name="Gibbs R."/>
        </authorList>
    </citation>
    <scope>NUCLEOTIDE SEQUENCE [LARGE SCALE GENOMIC DNA]</scope>
    <source>
        <strain evidence="3 4">ATCC 23263</strain>
    </source>
</reference>
<feature type="domain" description="Transglutaminase-like" evidence="2">
    <location>
        <begin position="166"/>
        <end position="254"/>
    </location>
</feature>
<keyword evidence="1" id="KW-0472">Membrane</keyword>
<dbReference type="OrthoDB" id="9788327at2"/>
<evidence type="ECO:0000259" key="2">
    <source>
        <dbReference type="Pfam" id="PF01841"/>
    </source>
</evidence>
<dbReference type="SUPFAM" id="SSF54001">
    <property type="entry name" value="Cysteine proteinases"/>
    <property type="match status" value="1"/>
</dbReference>
<dbReference type="EMBL" id="AEQN01000014">
    <property type="protein sequence ID" value="EFV02063.1"/>
    <property type="molecule type" value="Genomic_DNA"/>
</dbReference>
<evidence type="ECO:0000313" key="4">
    <source>
        <dbReference type="Proteomes" id="UP000004754"/>
    </source>
</evidence>
<dbReference type="PANTHER" id="PTHR46333:SF2">
    <property type="entry name" value="CYTOKINESIS PROTEIN 3"/>
    <property type="match status" value="1"/>
</dbReference>
<dbReference type="AlphaFoldDB" id="E6MFR8"/>
<accession>E6MFR8</accession>
<dbReference type="InterPro" id="IPR002931">
    <property type="entry name" value="Transglutaminase-like"/>
</dbReference>
<proteinExistence type="predicted"/>
<organism evidence="3 4">
    <name type="scientific">Pseudoramibacter alactolyticus ATCC 23263</name>
    <dbReference type="NCBI Taxonomy" id="887929"/>
    <lineage>
        <taxon>Bacteria</taxon>
        <taxon>Bacillati</taxon>
        <taxon>Bacillota</taxon>
        <taxon>Clostridia</taxon>
        <taxon>Eubacteriales</taxon>
        <taxon>Eubacteriaceae</taxon>
        <taxon>Pseudoramibacter</taxon>
    </lineage>
</organism>
<evidence type="ECO:0000256" key="1">
    <source>
        <dbReference type="SAM" id="Phobius"/>
    </source>
</evidence>
<comment type="caution">
    <text evidence="3">The sequence shown here is derived from an EMBL/GenBank/DDBJ whole genome shotgun (WGS) entry which is preliminary data.</text>
</comment>
<gene>
    <name evidence="3" type="ORF">HMP0721_0829</name>
</gene>
<keyword evidence="1" id="KW-1133">Transmembrane helix</keyword>
<dbReference type="InterPro" id="IPR052557">
    <property type="entry name" value="CAP/Cytokinesis_protein"/>
</dbReference>